<name>B1WYX0_CROS5</name>
<protein>
    <submittedName>
        <fullName evidence="4">Phycocyanin alpha phycocyanobilin lyase related protein</fullName>
    </submittedName>
</protein>
<accession>B1WYX0</accession>
<reference evidence="4 5" key="1">
    <citation type="journal article" date="2008" name="Proc. Natl. Acad. Sci. U.S.A.">
        <title>The genome of Cyanothece 51142, a unicellular diazotrophic cyanobacterium important in the marine nitrogen cycle.</title>
        <authorList>
            <person name="Welsh E.A."/>
            <person name="Liberton M."/>
            <person name="Stoeckel J."/>
            <person name="Loh T."/>
            <person name="Elvitigala T."/>
            <person name="Wang C."/>
            <person name="Wollam A."/>
            <person name="Fulton R.S."/>
            <person name="Clifton S.W."/>
            <person name="Jacobs J.M."/>
            <person name="Aurora R."/>
            <person name="Ghosh B.K."/>
            <person name="Sherman L.A."/>
            <person name="Smith R.D."/>
            <person name="Wilson R.K."/>
            <person name="Pakrasi H.B."/>
        </authorList>
    </citation>
    <scope>NUCLEOTIDE SEQUENCE [LARGE SCALE GENOMIC DNA]</scope>
    <source>
        <strain evidence="5">ATCC 51142 / BH68</strain>
    </source>
</reference>
<evidence type="ECO:0000313" key="4">
    <source>
        <dbReference type="EMBL" id="ACB52734.1"/>
    </source>
</evidence>
<organism evidence="4 5">
    <name type="scientific">Crocosphaera subtropica (strain ATCC 51142 / BH68)</name>
    <name type="common">Cyanothece sp. (strain ATCC 51142)</name>
    <dbReference type="NCBI Taxonomy" id="43989"/>
    <lineage>
        <taxon>Bacteria</taxon>
        <taxon>Bacillati</taxon>
        <taxon>Cyanobacteriota</taxon>
        <taxon>Cyanophyceae</taxon>
        <taxon>Oscillatoriophycideae</taxon>
        <taxon>Chroococcales</taxon>
        <taxon>Aphanothecaceae</taxon>
        <taxon>Crocosphaera</taxon>
        <taxon>Crocosphaera subtropica</taxon>
    </lineage>
</organism>
<dbReference type="GO" id="GO:0016829">
    <property type="term" value="F:lyase activity"/>
    <property type="evidence" value="ECO:0007669"/>
    <property type="project" value="UniProtKB-KW"/>
</dbReference>
<dbReference type="GO" id="GO:0016491">
    <property type="term" value="F:oxidoreductase activity"/>
    <property type="evidence" value="ECO:0007669"/>
    <property type="project" value="TreeGrafter"/>
</dbReference>
<dbReference type="InterPro" id="IPR011989">
    <property type="entry name" value="ARM-like"/>
</dbReference>
<keyword evidence="4" id="KW-0456">Lyase</keyword>
<dbReference type="STRING" id="43989.cce_3386"/>
<keyword evidence="5" id="KW-1185">Reference proteome</keyword>
<dbReference type="SMART" id="SM00567">
    <property type="entry name" value="EZ_HEAT"/>
    <property type="match status" value="5"/>
</dbReference>
<dbReference type="Proteomes" id="UP000001203">
    <property type="component" value="Chromosome circular"/>
</dbReference>
<dbReference type="InterPro" id="IPR021133">
    <property type="entry name" value="HEAT_type_2"/>
</dbReference>
<evidence type="ECO:0000256" key="2">
    <source>
        <dbReference type="ARBA" id="ARBA00022738"/>
    </source>
</evidence>
<dbReference type="GO" id="GO:0030089">
    <property type="term" value="C:phycobilisome"/>
    <property type="evidence" value="ECO:0007669"/>
    <property type="project" value="UniProtKB-KW"/>
</dbReference>
<dbReference type="InterPro" id="IPR004155">
    <property type="entry name" value="PBS_lyase_HEAT"/>
</dbReference>
<dbReference type="PANTHER" id="PTHR12697">
    <property type="entry name" value="PBS LYASE HEAT-LIKE PROTEIN"/>
    <property type="match status" value="1"/>
</dbReference>
<keyword evidence="2" id="KW-0605">Phycobilisome</keyword>
<evidence type="ECO:0000313" key="5">
    <source>
        <dbReference type="Proteomes" id="UP000001203"/>
    </source>
</evidence>
<evidence type="ECO:0000256" key="3">
    <source>
        <dbReference type="ARBA" id="ARBA00045876"/>
    </source>
</evidence>
<dbReference type="eggNOG" id="COG1413">
    <property type="taxonomic scope" value="Bacteria"/>
</dbReference>
<dbReference type="Gene3D" id="1.25.10.10">
    <property type="entry name" value="Leucine-rich Repeat Variant"/>
    <property type="match status" value="1"/>
</dbReference>
<dbReference type="PROSITE" id="PS50077">
    <property type="entry name" value="HEAT_REPEAT"/>
    <property type="match status" value="1"/>
</dbReference>
<dbReference type="AlphaFoldDB" id="B1WYX0"/>
<proteinExistence type="predicted"/>
<sequence>MRWFLVNILIYPFIIMSLTPADVQPLLISDNLGDRLKGVNLLRQLDPTIAFDLIQPLVTDTNERVRYAAVSQLDPLGKQDPNKALSLLRDRIQNDPETDVKAAAADVIGGLQLTEAYEDLKQLYHQTSDWLLQLSIIATLGELGEPKAIELLEDALKSDNGLVRISAVSALGELGNQEGIKLLLDLVKDEDWQVRYRLVQALGKLGGDQAQEALKILTEDSMEQVAKEAKENLA</sequence>
<keyword evidence="1" id="KW-0042">Antenna complex</keyword>
<dbReference type="EMBL" id="CP000806">
    <property type="protein sequence ID" value="ACB52734.1"/>
    <property type="molecule type" value="Genomic_DNA"/>
</dbReference>
<gene>
    <name evidence="4" type="primary">nblB</name>
    <name evidence="4" type="ordered locus">cce_3386</name>
</gene>
<dbReference type="Pfam" id="PF13646">
    <property type="entry name" value="HEAT_2"/>
    <property type="match status" value="2"/>
</dbReference>
<comment type="function">
    <text evidence="3">Catalyzes the hydroxylation of the N(6)-(4-aminobutyl)-L-lysine intermediate produced by deoxyhypusine synthase/DHPS on a critical lysine of the eukaryotic translation initiation factor 5A/eIF-5A. This is the second step of the post-translational modification of that lysine into an unusual amino acid residue named hypusine. Hypusination is unique to mature eIF-5A factor and is essential for its function.</text>
</comment>
<dbReference type="SUPFAM" id="SSF48371">
    <property type="entry name" value="ARM repeat"/>
    <property type="match status" value="1"/>
</dbReference>
<dbReference type="HOGENOM" id="CLU_101012_0_0_3"/>
<dbReference type="KEGG" id="cyt:cce_3386"/>
<dbReference type="NCBIfam" id="NF045915">
    <property type="entry name" value="PhycobilmeDegNblB"/>
    <property type="match status" value="1"/>
</dbReference>
<evidence type="ECO:0000256" key="1">
    <source>
        <dbReference type="ARBA" id="ARBA00022549"/>
    </source>
</evidence>
<dbReference type="PANTHER" id="PTHR12697:SF39">
    <property type="entry name" value="SLR1687 PROTEIN"/>
    <property type="match status" value="1"/>
</dbReference>
<dbReference type="InterPro" id="IPR016024">
    <property type="entry name" value="ARM-type_fold"/>
</dbReference>